<dbReference type="InterPro" id="IPR036526">
    <property type="entry name" value="C-N_Hydrolase_sf"/>
</dbReference>
<evidence type="ECO:0000313" key="4">
    <source>
        <dbReference type="Proteomes" id="UP000245910"/>
    </source>
</evidence>
<keyword evidence="1" id="KW-0378">Hydrolase</keyword>
<protein>
    <recommendedName>
        <fullName evidence="2">CN hydrolase domain-containing protein</fullName>
    </recommendedName>
</protein>
<dbReference type="InterPro" id="IPR050345">
    <property type="entry name" value="Aliph_Amidase/BUP"/>
</dbReference>
<dbReference type="PANTHER" id="PTHR43674">
    <property type="entry name" value="NITRILASE C965.09-RELATED"/>
    <property type="match status" value="1"/>
</dbReference>
<dbReference type="EMBL" id="LN649229">
    <property type="protein sequence ID" value="CEI65852.1"/>
    <property type="molecule type" value="Genomic_DNA"/>
</dbReference>
<dbReference type="Gene3D" id="3.60.110.10">
    <property type="entry name" value="Carbon-nitrogen hydrolase"/>
    <property type="match status" value="1"/>
</dbReference>
<evidence type="ECO:0000256" key="1">
    <source>
        <dbReference type="ARBA" id="ARBA00022801"/>
    </source>
</evidence>
<dbReference type="Pfam" id="PF00795">
    <property type="entry name" value="CN_hydrolase"/>
    <property type="match status" value="1"/>
</dbReference>
<organism evidence="3 4">
    <name type="scientific">Fusarium venenatum</name>
    <dbReference type="NCBI Taxonomy" id="56646"/>
    <lineage>
        <taxon>Eukaryota</taxon>
        <taxon>Fungi</taxon>
        <taxon>Dikarya</taxon>
        <taxon>Ascomycota</taxon>
        <taxon>Pezizomycotina</taxon>
        <taxon>Sordariomycetes</taxon>
        <taxon>Hypocreomycetidae</taxon>
        <taxon>Hypocreales</taxon>
        <taxon>Nectriaceae</taxon>
        <taxon>Fusarium</taxon>
    </lineage>
</organism>
<dbReference type="PROSITE" id="PS50263">
    <property type="entry name" value="CN_HYDROLASE"/>
    <property type="match status" value="1"/>
</dbReference>
<sequence>MASIAPSPSFNVALVQMKPKVSHHNSIDDAWKVLTSRKPLDAEHNFAHAAEQIRLAAVRGASLAVLPEYHLTGWVPEEPSFALSPEDAQKYRERYQALAAELHINICAGTFVTQTSNLGDVANLDARPTLLNTSDFIDHNGNLLGTYTKTNLWIPERLTLTSFVDHARNTSKNEFGAPNPHQVIDTPLGRVGILVCWDLAFPEAFRQLVLAGAKIIIIPSYWTSGDMSEEGLAYNANCEKMFIQSALVTRAFENTAAVIYCNVGGPAEEGFFGCSQVTLPIVGTVPGSFTDGEEAMRILNVDMQTVDIAERNYQIRQDLAREDWHYGYDRSTTAKL</sequence>
<dbReference type="GO" id="GO:0016811">
    <property type="term" value="F:hydrolase activity, acting on carbon-nitrogen (but not peptide) bonds, in linear amides"/>
    <property type="evidence" value="ECO:0007669"/>
    <property type="project" value="TreeGrafter"/>
</dbReference>
<reference evidence="4" key="1">
    <citation type="submission" date="2014-10" db="EMBL/GenBank/DDBJ databases">
        <authorList>
            <person name="King R."/>
        </authorList>
    </citation>
    <scope>NUCLEOTIDE SEQUENCE [LARGE SCALE GENOMIC DNA]</scope>
    <source>
        <strain evidence="4">A3/5</strain>
    </source>
</reference>
<proteinExistence type="predicted"/>
<dbReference type="STRING" id="56646.A0A2L2T4Y4"/>
<dbReference type="PANTHER" id="PTHR43674:SF16">
    <property type="entry name" value="CARBON-NITROGEN FAMILY, PUTATIVE (AFU_ORTHOLOGUE AFUA_5G02350)-RELATED"/>
    <property type="match status" value="1"/>
</dbReference>
<dbReference type="Proteomes" id="UP000245910">
    <property type="component" value="Chromosome I"/>
</dbReference>
<dbReference type="CDD" id="cd07197">
    <property type="entry name" value="nitrilase"/>
    <property type="match status" value="1"/>
</dbReference>
<feature type="domain" description="CN hydrolase" evidence="2">
    <location>
        <begin position="10"/>
        <end position="303"/>
    </location>
</feature>
<name>A0A2L2T4Y4_9HYPO</name>
<dbReference type="InterPro" id="IPR003010">
    <property type="entry name" value="C-N_Hydrolase"/>
</dbReference>
<evidence type="ECO:0000313" key="3">
    <source>
        <dbReference type="EMBL" id="CEI65852.1"/>
    </source>
</evidence>
<keyword evidence="4" id="KW-1185">Reference proteome</keyword>
<dbReference type="AlphaFoldDB" id="A0A2L2T4Y4"/>
<accession>A0A2L2T4Y4</accession>
<evidence type="ECO:0000259" key="2">
    <source>
        <dbReference type="PROSITE" id="PS50263"/>
    </source>
</evidence>
<dbReference type="SUPFAM" id="SSF56317">
    <property type="entry name" value="Carbon-nitrogen hydrolase"/>
    <property type="match status" value="1"/>
</dbReference>